<feature type="compositionally biased region" description="Gly residues" evidence="1">
    <location>
        <begin position="307"/>
        <end position="316"/>
    </location>
</feature>
<feature type="compositionally biased region" description="Low complexity" evidence="1">
    <location>
        <begin position="279"/>
        <end position="288"/>
    </location>
</feature>
<comment type="caution">
    <text evidence="2">The sequence shown here is derived from an EMBL/GenBank/DDBJ whole genome shotgun (WGS) entry which is preliminary data.</text>
</comment>
<accession>A0A836B0J3</accession>
<feature type="region of interest" description="Disordered" evidence="1">
    <location>
        <begin position="852"/>
        <end position="957"/>
    </location>
</feature>
<feature type="compositionally biased region" description="Acidic residues" evidence="1">
    <location>
        <begin position="944"/>
        <end position="956"/>
    </location>
</feature>
<reference evidence="2" key="1">
    <citation type="journal article" date="2020" name="bioRxiv">
        <title>Comparative genomics of Chlamydomonas.</title>
        <authorList>
            <person name="Craig R.J."/>
            <person name="Hasan A.R."/>
            <person name="Ness R.W."/>
            <person name="Keightley P.D."/>
        </authorList>
    </citation>
    <scope>NUCLEOTIDE SEQUENCE</scope>
    <source>
        <strain evidence="2">CCAP 11/173</strain>
    </source>
</reference>
<feature type="region of interest" description="Disordered" evidence="1">
    <location>
        <begin position="380"/>
        <end position="427"/>
    </location>
</feature>
<feature type="compositionally biased region" description="Gly residues" evidence="1">
    <location>
        <begin position="1491"/>
        <end position="1500"/>
    </location>
</feature>
<evidence type="ECO:0000256" key="1">
    <source>
        <dbReference type="SAM" id="MobiDB-lite"/>
    </source>
</evidence>
<feature type="region of interest" description="Disordered" evidence="1">
    <location>
        <begin position="615"/>
        <end position="645"/>
    </location>
</feature>
<name>A0A836B0J3_9CHLO</name>
<feature type="compositionally biased region" description="Low complexity" evidence="1">
    <location>
        <begin position="82"/>
        <end position="101"/>
    </location>
</feature>
<feature type="compositionally biased region" description="Low complexity" evidence="1">
    <location>
        <begin position="882"/>
        <end position="900"/>
    </location>
</feature>
<feature type="region of interest" description="Disordered" evidence="1">
    <location>
        <begin position="1478"/>
        <end position="1500"/>
    </location>
</feature>
<evidence type="ECO:0000313" key="3">
    <source>
        <dbReference type="Proteomes" id="UP000613740"/>
    </source>
</evidence>
<feature type="compositionally biased region" description="Basic and acidic residues" evidence="1">
    <location>
        <begin position="1478"/>
        <end position="1487"/>
    </location>
</feature>
<feature type="compositionally biased region" description="Gly residues" evidence="1">
    <location>
        <begin position="762"/>
        <end position="772"/>
    </location>
</feature>
<dbReference type="EMBL" id="JAEHOD010000029">
    <property type="protein sequence ID" value="KAG2444215.1"/>
    <property type="molecule type" value="Genomic_DNA"/>
</dbReference>
<gene>
    <name evidence="2" type="ORF">HYH02_009153</name>
</gene>
<feature type="region of interest" description="Disordered" evidence="1">
    <location>
        <begin position="241"/>
        <end position="288"/>
    </location>
</feature>
<feature type="compositionally biased region" description="Basic residues" evidence="1">
    <location>
        <begin position="904"/>
        <end position="918"/>
    </location>
</feature>
<organism evidence="2 3">
    <name type="scientific">Chlamydomonas schloesseri</name>
    <dbReference type="NCBI Taxonomy" id="2026947"/>
    <lineage>
        <taxon>Eukaryota</taxon>
        <taxon>Viridiplantae</taxon>
        <taxon>Chlorophyta</taxon>
        <taxon>core chlorophytes</taxon>
        <taxon>Chlorophyceae</taxon>
        <taxon>CS clade</taxon>
        <taxon>Chlamydomonadales</taxon>
        <taxon>Chlamydomonadaceae</taxon>
        <taxon>Chlamydomonas</taxon>
    </lineage>
</organism>
<feature type="compositionally biased region" description="Low complexity" evidence="1">
    <location>
        <begin position="1291"/>
        <end position="1310"/>
    </location>
</feature>
<protein>
    <submittedName>
        <fullName evidence="2">Uncharacterized protein</fullName>
    </submittedName>
</protein>
<feature type="compositionally biased region" description="Acidic residues" evidence="1">
    <location>
        <begin position="102"/>
        <end position="116"/>
    </location>
</feature>
<feature type="compositionally biased region" description="Low complexity" evidence="1">
    <location>
        <begin position="773"/>
        <end position="783"/>
    </location>
</feature>
<feature type="region of interest" description="Disordered" evidence="1">
    <location>
        <begin position="334"/>
        <end position="354"/>
    </location>
</feature>
<feature type="region of interest" description="Disordered" evidence="1">
    <location>
        <begin position="301"/>
        <end position="320"/>
    </location>
</feature>
<proteinExistence type="predicted"/>
<feature type="compositionally biased region" description="Gly residues" evidence="1">
    <location>
        <begin position="251"/>
        <end position="263"/>
    </location>
</feature>
<feature type="compositionally biased region" description="Gly residues" evidence="1">
    <location>
        <begin position="925"/>
        <end position="940"/>
    </location>
</feature>
<dbReference type="Proteomes" id="UP000613740">
    <property type="component" value="Unassembled WGS sequence"/>
</dbReference>
<feature type="region of interest" description="Disordered" evidence="1">
    <location>
        <begin position="1281"/>
        <end position="1333"/>
    </location>
</feature>
<feature type="compositionally biased region" description="Low complexity" evidence="1">
    <location>
        <begin position="397"/>
        <end position="409"/>
    </location>
</feature>
<evidence type="ECO:0000313" key="2">
    <source>
        <dbReference type="EMBL" id="KAG2444215.1"/>
    </source>
</evidence>
<feature type="region of interest" description="Disordered" evidence="1">
    <location>
        <begin position="65"/>
        <end position="127"/>
    </location>
</feature>
<keyword evidence="3" id="KW-1185">Reference proteome</keyword>
<feature type="compositionally biased region" description="Low complexity" evidence="1">
    <location>
        <begin position="1323"/>
        <end position="1333"/>
    </location>
</feature>
<feature type="region of interest" description="Disordered" evidence="1">
    <location>
        <begin position="762"/>
        <end position="783"/>
    </location>
</feature>
<sequence>MAVAPLAAFAARLRLRELLSSVLDGNRLQSTSRRKALALVNVGAASQGPRLAWERVQQASWRARSIPASNGNDSGEEDDAPEGAAAAAGTSSAVAAAAEAGADSDDNDDEDSDGDSESGSVAEEVTLDGVLSPVEELTELLAEHATAGNLDAMWQALETAADALRADVPLFDSSPSLQGALAALQGEVGRLHGVLQEAGRWARQVARLSVKDARRARMLLDGRLCGARRCRLSTYGGSDSLGDTAGKASSSGGGVSGPAGDGTGGRKEAGGKGTGGAGATANGGTAGDAKAVAGKAQGATAGAAGTSAGGGGGGGAADEASRRLAPAGACEAAAMDTAATQQPPEDAATTAAAAADRGGGMHGVGAGACGSLRGACNGDGPPASSAAGHGAGGDGGQAAAAAAARSSEGSSDKAEAKAAEPTGGETAAAEALDAAGRQVAGVDGDGGEELEREAVDAVADATTGWCLGAALMLLYQGHDFRDEVYGVCGPKYVSAFQQVVARTQQEMRRRLHLMHQQQQQQTEVEAEAEVEVEAGAAAAAGGGRLPLRSRHDCRRHEAHLQPMIEGVRLLLHVMPALAHRSVLLHLCQILDSYIREGWLQAAAATAASGPATAGAATAAAPAPGPRPPQQGAAGGAVPPPPPPPLEQYARAALGLEVMASRKHVGRLVLAAAGDLDARMRDDMERVVHESGDELLRKAVRDAYSRLGRTQLLHSLVSAALTAELTSCRGKVATARAACQGAAAKAAIAATVLAAAGKAGHGAGRAGGGGGSGAAAAGAAGSSSGPAAEALEAAEQALVGAQADLECAESAQHLHWVLQRLCDWQEQMRQTYHEACQERAAITAAAAGGTTRMNAAGRRGDTARVKPAAASACGQDGDEEAEAAGANGSSEAAPGAAGDAADQAHRRRRQHQQQHRHQHQQLLTRRGGGTGHTVAGAGGDSNGHEDEDEDDGDGDSNDVEKDAAEAVQLASIMNPLSLRVKPGSFTKPSIIPGSIVGQAPAAADSSGGGGGGGGGSCGGSGVELLSGDGSCSTVIRLARMSAEHDQGPAWWSGLWRELLEEWPCGVVPCVWGSLSLYGDQLGEACRLPAGAGAGAAAGAGAGAEARSMGAAAAGGAEIGAGAGVKESGAAPAAAPAPAAAAMGDGGGTGAVRTAAPAVTVVSPGRVDARKRRADAAKLLLANTRPLVYALEEGLPFVVLGSYTLALLLRHMYQLQCHLPGWQVVVPTAIRSQDRHDTQDPHSLPYGAEPCVVLTQLGDLLCDFYATSQATFVRDFLHAANPPATAADSSTPGSGADNNNDSSASAIVSKASGGKGGGAGGRHPQQQQRKQQQKQSSIYLVDKLAELLKTDSSAQLRCKSCEDVAGAILAVSQLRQRRREQLAQAVEARRRGGQQAKAAAEGETVEALSREIGFAVYLEDSPPSPFLQQRIDPDDANFDLVGAGDLVVLVVLLTKVDAKTRRVTAAKSANPELIEREMERDAARAEAARRGARGAGGAGGLSGVRATGRSAVVVVGRR</sequence>
<dbReference type="OrthoDB" id="10674482at2759"/>